<dbReference type="InterPro" id="IPR008995">
    <property type="entry name" value="Mo/tungstate-bd_C_term_dom"/>
</dbReference>
<feature type="domain" description="ABC transporter" evidence="7">
    <location>
        <begin position="1"/>
        <end position="233"/>
    </location>
</feature>
<evidence type="ECO:0000256" key="1">
    <source>
        <dbReference type="ARBA" id="ARBA00022448"/>
    </source>
</evidence>
<dbReference type="SUPFAM" id="SSF50331">
    <property type="entry name" value="MOP-like"/>
    <property type="match status" value="1"/>
</dbReference>
<accession>A0ABZ3CAF0</accession>
<dbReference type="PANTHER" id="PTHR42781">
    <property type="entry name" value="SPERMIDINE/PUTRESCINE IMPORT ATP-BINDING PROTEIN POTA"/>
    <property type="match status" value="1"/>
</dbReference>
<evidence type="ECO:0000313" key="9">
    <source>
        <dbReference type="EMBL" id="WZW99164.1"/>
    </source>
</evidence>
<dbReference type="InterPro" id="IPR017871">
    <property type="entry name" value="ABC_transporter-like_CS"/>
</dbReference>
<sequence length="377" mass="38670">MTAVTVAAQVATRSADLQLSAEPGSITAVVGPNGAGKSTLLQLVSGQLRPSAGEVRLGDTLVAVPGVHVPTHRRRVAVLEQRALLFDHLDVLDNVAFGPRARGVRPAAARRRARAELDAVGCGDLAARRAWEVSGGQAQRIALARALATDPQVVLLDEPLAALDASVAAAMRSLLRERLRAEHRTTLLVTHDALDALALADALALVEDGRVVDAGPVVDRLTRPRGSFVADLVDVNLLPGRLCAPDRLDLPGGDHVTGLASGPGPHPGPHPSPGPGSQLGNAPDAAQAPGATGFACFAPAAVAVHADPPGGSPRNHWAATVATVEPRGALVRLRCVLADGSPVAADLTLAAAAEGGLTPGRRVWLVVKAAQVTLYAR</sequence>
<dbReference type="SUPFAM" id="SSF52540">
    <property type="entry name" value="P-loop containing nucleoside triphosphate hydrolases"/>
    <property type="match status" value="1"/>
</dbReference>
<keyword evidence="10" id="KW-1185">Reference proteome</keyword>
<keyword evidence="3" id="KW-0547">Nucleotide-binding</keyword>
<dbReference type="PROSITE" id="PS00211">
    <property type="entry name" value="ABC_TRANSPORTER_1"/>
    <property type="match status" value="1"/>
</dbReference>
<evidence type="ECO:0000256" key="4">
    <source>
        <dbReference type="ARBA" id="ARBA00022840"/>
    </source>
</evidence>
<dbReference type="RefSeq" id="WP_342372939.1">
    <property type="nucleotide sequence ID" value="NZ_CP115965.1"/>
</dbReference>
<evidence type="ECO:0000256" key="5">
    <source>
        <dbReference type="PROSITE-ProRule" id="PRU01213"/>
    </source>
</evidence>
<evidence type="ECO:0000313" key="10">
    <source>
        <dbReference type="Proteomes" id="UP001434337"/>
    </source>
</evidence>
<dbReference type="InterPro" id="IPR003593">
    <property type="entry name" value="AAA+_ATPase"/>
</dbReference>
<dbReference type="PROSITE" id="PS51866">
    <property type="entry name" value="MOP"/>
    <property type="match status" value="1"/>
</dbReference>
<gene>
    <name evidence="9" type="ORF">PCC79_02880</name>
</gene>
<protein>
    <submittedName>
        <fullName evidence="9">ABC transporter ATP-binding protein</fullName>
    </submittedName>
</protein>
<feature type="compositionally biased region" description="Pro residues" evidence="6">
    <location>
        <begin position="264"/>
        <end position="274"/>
    </location>
</feature>
<dbReference type="InterPro" id="IPR027417">
    <property type="entry name" value="P-loop_NTPase"/>
</dbReference>
<dbReference type="SMART" id="SM00382">
    <property type="entry name" value="AAA"/>
    <property type="match status" value="1"/>
</dbReference>
<dbReference type="GO" id="GO:0005524">
    <property type="term" value="F:ATP binding"/>
    <property type="evidence" value="ECO:0007669"/>
    <property type="project" value="UniProtKB-KW"/>
</dbReference>
<evidence type="ECO:0000256" key="2">
    <source>
        <dbReference type="ARBA" id="ARBA00022505"/>
    </source>
</evidence>
<dbReference type="InterPro" id="IPR005116">
    <property type="entry name" value="Transp-assoc_OB_typ1"/>
</dbReference>
<dbReference type="Gene3D" id="3.40.50.300">
    <property type="entry name" value="P-loop containing nucleotide triphosphate hydrolases"/>
    <property type="match status" value="1"/>
</dbReference>
<dbReference type="InterPro" id="IPR050093">
    <property type="entry name" value="ABC_SmlMolc_Importer"/>
</dbReference>
<dbReference type="EMBL" id="CP115965">
    <property type="protein sequence ID" value="WZW99164.1"/>
    <property type="molecule type" value="Genomic_DNA"/>
</dbReference>
<dbReference type="InterPro" id="IPR003439">
    <property type="entry name" value="ABC_transporter-like_ATP-bd"/>
</dbReference>
<reference evidence="9 10" key="1">
    <citation type="journal article" date="2023" name="Environ Microbiome">
        <title>A coral-associated actinobacterium mitigates coral bleaching under heat stress.</title>
        <authorList>
            <person name="Li J."/>
            <person name="Zou Y."/>
            <person name="Li Q."/>
            <person name="Zhang J."/>
            <person name="Bourne D.G."/>
            <person name="Lyu Y."/>
            <person name="Liu C."/>
            <person name="Zhang S."/>
        </authorList>
    </citation>
    <scope>NUCLEOTIDE SEQUENCE [LARGE SCALE GENOMIC DNA]</scope>
    <source>
        <strain evidence="9 10">SCSIO 13291</strain>
    </source>
</reference>
<dbReference type="Proteomes" id="UP001434337">
    <property type="component" value="Chromosome"/>
</dbReference>
<name>A0ABZ3CAF0_9ACTN</name>
<proteinExistence type="predicted"/>
<organism evidence="9 10">
    <name type="scientific">Propioniciclava soli</name>
    <dbReference type="NCBI Taxonomy" id="2775081"/>
    <lineage>
        <taxon>Bacteria</taxon>
        <taxon>Bacillati</taxon>
        <taxon>Actinomycetota</taxon>
        <taxon>Actinomycetes</taxon>
        <taxon>Propionibacteriales</taxon>
        <taxon>Propionibacteriaceae</taxon>
        <taxon>Propioniciclava</taxon>
    </lineage>
</organism>
<feature type="domain" description="Mop" evidence="8">
    <location>
        <begin position="310"/>
        <end position="376"/>
    </location>
</feature>
<dbReference type="Gene3D" id="2.40.50.100">
    <property type="match status" value="1"/>
</dbReference>
<feature type="region of interest" description="Disordered" evidence="6">
    <location>
        <begin position="253"/>
        <end position="287"/>
    </location>
</feature>
<keyword evidence="2 5" id="KW-0500">Molybdenum</keyword>
<evidence type="ECO:0000256" key="6">
    <source>
        <dbReference type="SAM" id="MobiDB-lite"/>
    </source>
</evidence>
<dbReference type="InterPro" id="IPR004606">
    <property type="entry name" value="Mop_domain"/>
</dbReference>
<dbReference type="Pfam" id="PF00005">
    <property type="entry name" value="ABC_tran"/>
    <property type="match status" value="1"/>
</dbReference>
<keyword evidence="4 9" id="KW-0067">ATP-binding</keyword>
<evidence type="ECO:0000256" key="3">
    <source>
        <dbReference type="ARBA" id="ARBA00022741"/>
    </source>
</evidence>
<evidence type="ECO:0000259" key="7">
    <source>
        <dbReference type="PROSITE" id="PS50893"/>
    </source>
</evidence>
<dbReference type="Pfam" id="PF03459">
    <property type="entry name" value="TOBE"/>
    <property type="match status" value="1"/>
</dbReference>
<keyword evidence="1" id="KW-0813">Transport</keyword>
<evidence type="ECO:0000259" key="8">
    <source>
        <dbReference type="PROSITE" id="PS51866"/>
    </source>
</evidence>
<dbReference type="PROSITE" id="PS50893">
    <property type="entry name" value="ABC_TRANSPORTER_2"/>
    <property type="match status" value="1"/>
</dbReference>
<dbReference type="PANTHER" id="PTHR42781:SF4">
    <property type="entry name" value="SPERMIDINE_PUTRESCINE IMPORT ATP-BINDING PROTEIN POTA"/>
    <property type="match status" value="1"/>
</dbReference>